<organism evidence="1 2">
    <name type="scientific">Segatella copri</name>
    <dbReference type="NCBI Taxonomy" id="165179"/>
    <lineage>
        <taxon>Bacteria</taxon>
        <taxon>Pseudomonadati</taxon>
        <taxon>Bacteroidota</taxon>
        <taxon>Bacteroidia</taxon>
        <taxon>Bacteroidales</taxon>
        <taxon>Prevotellaceae</taxon>
        <taxon>Segatella</taxon>
    </lineage>
</organism>
<dbReference type="EMBL" id="JAHOEP010000031">
    <property type="protein sequence ID" value="MBV3408931.1"/>
    <property type="molecule type" value="Genomic_DNA"/>
</dbReference>
<comment type="caution">
    <text evidence="1">The sequence shown here is derived from an EMBL/GenBank/DDBJ whole genome shotgun (WGS) entry which is preliminary data.</text>
</comment>
<accession>A0AAW4N8E0</accession>
<protein>
    <submittedName>
        <fullName evidence="1">Uncharacterized protein</fullName>
    </submittedName>
</protein>
<dbReference type="Proteomes" id="UP001196316">
    <property type="component" value="Unassembled WGS sequence"/>
</dbReference>
<dbReference type="RefSeq" id="WP_217326875.1">
    <property type="nucleotide sequence ID" value="NZ_JAHOEK010000030.1"/>
</dbReference>
<evidence type="ECO:0000313" key="2">
    <source>
        <dbReference type="Proteomes" id="UP001196316"/>
    </source>
</evidence>
<dbReference type="AlphaFoldDB" id="A0AAW4N8E0"/>
<proteinExistence type="predicted"/>
<name>A0AAW4N8E0_9BACT</name>
<gene>
    <name evidence="1" type="ORF">KSW80_11050</name>
</gene>
<sequence>MANVEQYPHYLFVVEGAANAVQDESGNWVEGEVKIKFHSRCREEVDGRGTEIAVAGGTFHKVTSLIQIPKGKPTIALGTPVIVSNDDECNDVRIKGVCLRYDPSQFHSRLWV</sequence>
<reference evidence="1" key="1">
    <citation type="submission" date="2021-06" db="EMBL/GenBank/DDBJ databases">
        <title>Collection of gut derived symbiotic bacterial strains cultured from healthy donors.</title>
        <authorList>
            <person name="Lin H."/>
            <person name="Littmann E."/>
            <person name="Pamer E.G."/>
        </authorList>
    </citation>
    <scope>NUCLEOTIDE SEQUENCE</scope>
    <source>
        <strain evidence="1">MSK.21.60</strain>
    </source>
</reference>
<evidence type="ECO:0000313" key="1">
    <source>
        <dbReference type="EMBL" id="MBV3408931.1"/>
    </source>
</evidence>